<dbReference type="AlphaFoldDB" id="A0A3P7YKM9"/>
<keyword evidence="1" id="KW-0812">Transmembrane</keyword>
<proteinExistence type="predicted"/>
<accession>A0A3P7YKM9</accession>
<evidence type="ECO:0000313" key="2">
    <source>
        <dbReference type="EMBL" id="VDO88051.1"/>
    </source>
</evidence>
<keyword evidence="1" id="KW-0472">Membrane</keyword>
<reference evidence="2 3" key="1">
    <citation type="submission" date="2018-11" db="EMBL/GenBank/DDBJ databases">
        <authorList>
            <consortium name="Pathogen Informatics"/>
        </authorList>
    </citation>
    <scope>NUCLEOTIDE SEQUENCE [LARGE SCALE GENOMIC DNA]</scope>
    <source>
        <strain>Denwood</strain>
        <strain evidence="3">Zambia</strain>
    </source>
</reference>
<protein>
    <submittedName>
        <fullName evidence="2">Uncharacterized protein</fullName>
    </submittedName>
</protein>
<feature type="transmembrane region" description="Helical" evidence="1">
    <location>
        <begin position="20"/>
        <end position="39"/>
    </location>
</feature>
<sequence>MFGTNDGIYYLDLVNLADGTLELVSVFYFLFAFILLSGYKIN</sequence>
<keyword evidence="1" id="KW-1133">Transmembrane helix</keyword>
<gene>
    <name evidence="2" type="ORF">SMTD_LOCUS2571</name>
</gene>
<evidence type="ECO:0000313" key="3">
    <source>
        <dbReference type="Proteomes" id="UP000269396"/>
    </source>
</evidence>
<dbReference type="Proteomes" id="UP000269396">
    <property type="component" value="Unassembled WGS sequence"/>
</dbReference>
<keyword evidence="3" id="KW-1185">Reference proteome</keyword>
<evidence type="ECO:0000256" key="1">
    <source>
        <dbReference type="SAM" id="Phobius"/>
    </source>
</evidence>
<organism evidence="2 3">
    <name type="scientific">Schistosoma mattheei</name>
    <dbReference type="NCBI Taxonomy" id="31246"/>
    <lineage>
        <taxon>Eukaryota</taxon>
        <taxon>Metazoa</taxon>
        <taxon>Spiralia</taxon>
        <taxon>Lophotrochozoa</taxon>
        <taxon>Platyhelminthes</taxon>
        <taxon>Trematoda</taxon>
        <taxon>Digenea</taxon>
        <taxon>Strigeidida</taxon>
        <taxon>Schistosomatoidea</taxon>
        <taxon>Schistosomatidae</taxon>
        <taxon>Schistosoma</taxon>
    </lineage>
</organism>
<dbReference type="EMBL" id="UZAL01003693">
    <property type="protein sequence ID" value="VDO88051.1"/>
    <property type="molecule type" value="Genomic_DNA"/>
</dbReference>
<name>A0A3P7YKM9_9TREM</name>